<reference evidence="4" key="1">
    <citation type="submission" date="2020-01" db="EMBL/GenBank/DDBJ databases">
        <title>Identification and distribution of gene clusters putatively required for synthesis of sphingolipid metabolism inhibitors in phylogenetically diverse species of the filamentous fungus Fusarium.</title>
        <authorList>
            <person name="Kim H.-S."/>
            <person name="Busman M."/>
            <person name="Brown D.W."/>
            <person name="Divon H."/>
            <person name="Uhlig S."/>
            <person name="Proctor R.H."/>
        </authorList>
    </citation>
    <scope>NUCLEOTIDE SEQUENCE</scope>
    <source>
        <strain evidence="4">NRRL 31653</strain>
    </source>
</reference>
<accession>A0A9P5EBG9</accession>
<keyword evidence="1" id="KW-0479">Metal-binding</keyword>
<evidence type="ECO:0000313" key="5">
    <source>
        <dbReference type="Proteomes" id="UP000737391"/>
    </source>
</evidence>
<sequence>MSNSRAVLEQSMNDSLLNCKLSSQKPFIPVTTNCVRELLVLLPLIHQLLTDKQRSKSEAHEQLILLIYFVTQPSDLHGWRHLTLVMSYSFLSNHSRAERAAHEQLAWLIIAFGNAMSKPPLPIMVKVNRSPIPHQSSSTNLIEMPYLDQYSPLYSYAGGSTRAGVGGLRAAEHLGRALAEVDGLFAGFTHLDETEPESRNSRSSCGHDDLALELDSLCSAAPTNSTPDSQHDSTDPRSQARDHAWASIRTVREGMQILWEHFVDISYDVNLPTINNIRAEYHDSKGLRQAGVFAFRNTLTGPAPNDLIKVFAFCSLSYVVSRLLYSRGRLAEGDILAGIRLWLNALEDEDERKAFEILAQRLWPEARNHLHFIDLNMGEQSRKLAASLRRAEAPFLAPSTKTHPVLPLTSIGPQTSAVYEQPVPAYSFELGSSHDLAIAPDFGTMDPAFLNILAADISPAYVHNLTDRTYFSFALPETHSHVPEPQTNLWHGFDPGPVQPPYLEVGAMGGITPWSAIPQSNAGSSVASTSSHESHSPSLSSTQTAEDILASLQGTSVFTAVLKYVREHGAFWFKLAGCGLVSKDLRSCLAWSQERSRKRKQIEASYIQPLSSEKYTRDLPARGIVSVVEAFFDQGLLQNIEDIKSYMERVASLLFSDRVACQEFRDWVHGVQGSPKPSTSTPIPTTKLKHLSCPKCEYTSDRSYNIERHHKIHEKNEEHNKKKSRKF</sequence>
<dbReference type="PROSITE" id="PS50157">
    <property type="entry name" value="ZINC_FINGER_C2H2_2"/>
    <property type="match status" value="1"/>
</dbReference>
<evidence type="ECO:0000256" key="2">
    <source>
        <dbReference type="SAM" id="MobiDB-lite"/>
    </source>
</evidence>
<proteinExistence type="predicted"/>
<dbReference type="Proteomes" id="UP000737391">
    <property type="component" value="Unassembled WGS sequence"/>
</dbReference>
<keyword evidence="5" id="KW-1185">Reference proteome</keyword>
<feature type="region of interest" description="Disordered" evidence="2">
    <location>
        <begin position="707"/>
        <end position="727"/>
    </location>
</feature>
<comment type="caution">
    <text evidence="4">The sequence shown here is derived from an EMBL/GenBank/DDBJ whole genome shotgun (WGS) entry which is preliminary data.</text>
</comment>
<organism evidence="4 5">
    <name type="scientific">Fusarium agapanthi</name>
    <dbReference type="NCBI Taxonomy" id="1803897"/>
    <lineage>
        <taxon>Eukaryota</taxon>
        <taxon>Fungi</taxon>
        <taxon>Dikarya</taxon>
        <taxon>Ascomycota</taxon>
        <taxon>Pezizomycotina</taxon>
        <taxon>Sordariomycetes</taxon>
        <taxon>Hypocreomycetidae</taxon>
        <taxon>Hypocreales</taxon>
        <taxon>Nectriaceae</taxon>
        <taxon>Fusarium</taxon>
        <taxon>Fusarium fujikuroi species complex</taxon>
    </lineage>
</organism>
<evidence type="ECO:0000313" key="4">
    <source>
        <dbReference type="EMBL" id="KAF4503735.1"/>
    </source>
</evidence>
<keyword evidence="1" id="KW-0862">Zinc</keyword>
<dbReference type="GO" id="GO:0008270">
    <property type="term" value="F:zinc ion binding"/>
    <property type="evidence" value="ECO:0007669"/>
    <property type="project" value="UniProtKB-KW"/>
</dbReference>
<feature type="compositionally biased region" description="Basic and acidic residues" evidence="2">
    <location>
        <begin position="229"/>
        <end position="242"/>
    </location>
</feature>
<dbReference type="OrthoDB" id="5100145at2759"/>
<gene>
    <name evidence="4" type="ORF">FAGAP_13</name>
</gene>
<protein>
    <recommendedName>
        <fullName evidence="3">C2H2-type domain-containing protein</fullName>
    </recommendedName>
</protein>
<dbReference type="AlphaFoldDB" id="A0A9P5EBG9"/>
<dbReference type="EMBL" id="LUFC02000002">
    <property type="protein sequence ID" value="KAF4503735.1"/>
    <property type="molecule type" value="Genomic_DNA"/>
</dbReference>
<feature type="domain" description="C2H2-type" evidence="3">
    <location>
        <begin position="691"/>
        <end position="718"/>
    </location>
</feature>
<name>A0A9P5EBG9_9HYPO</name>
<dbReference type="InterPro" id="IPR013087">
    <property type="entry name" value="Znf_C2H2_type"/>
</dbReference>
<evidence type="ECO:0000259" key="3">
    <source>
        <dbReference type="PROSITE" id="PS50157"/>
    </source>
</evidence>
<feature type="region of interest" description="Disordered" evidence="2">
    <location>
        <begin position="221"/>
        <end position="242"/>
    </location>
</feature>
<evidence type="ECO:0000256" key="1">
    <source>
        <dbReference type="PROSITE-ProRule" id="PRU00042"/>
    </source>
</evidence>
<keyword evidence="1" id="KW-0863">Zinc-finger</keyword>